<organism evidence="10 11">
    <name type="scientific">Mariprofundus ferrooxydans PV-1</name>
    <dbReference type="NCBI Taxonomy" id="314345"/>
    <lineage>
        <taxon>Bacteria</taxon>
        <taxon>Pseudomonadati</taxon>
        <taxon>Pseudomonadota</taxon>
        <taxon>Candidatius Mariprofundia</taxon>
        <taxon>Mariprofundales</taxon>
        <taxon>Mariprofundaceae</taxon>
        <taxon>Mariprofundus</taxon>
    </lineage>
</organism>
<dbReference type="GO" id="GO:0016020">
    <property type="term" value="C:membrane"/>
    <property type="evidence" value="ECO:0007669"/>
    <property type="project" value="UniProtKB-SubCell"/>
</dbReference>
<comment type="subcellular location">
    <subcellularLocation>
        <location evidence="1">Membrane</location>
        <topology evidence="1">Multi-pass membrane protein</topology>
    </subcellularLocation>
</comment>
<feature type="chain" id="PRO_5004171416" evidence="7">
    <location>
        <begin position="25"/>
        <end position="454"/>
    </location>
</feature>
<feature type="region of interest" description="Disordered" evidence="5">
    <location>
        <begin position="129"/>
        <end position="157"/>
    </location>
</feature>
<dbReference type="InterPro" id="IPR052165">
    <property type="entry name" value="Membrane_assoc_protease"/>
</dbReference>
<evidence type="ECO:0000256" key="4">
    <source>
        <dbReference type="ARBA" id="ARBA00023136"/>
    </source>
</evidence>
<dbReference type="InterPro" id="IPR002810">
    <property type="entry name" value="NfeD-like_C"/>
</dbReference>
<gene>
    <name evidence="10" type="ORF">SPV1_08261</name>
</gene>
<feature type="transmembrane region" description="Helical" evidence="6">
    <location>
        <begin position="249"/>
        <end position="271"/>
    </location>
</feature>
<dbReference type="PANTHER" id="PTHR33507">
    <property type="entry name" value="INNER MEMBRANE PROTEIN YBBJ"/>
    <property type="match status" value="1"/>
</dbReference>
<accession>Q0EX74</accession>
<dbReference type="InterPro" id="IPR012340">
    <property type="entry name" value="NA-bd_OB-fold"/>
</dbReference>
<dbReference type="Gene3D" id="2.40.50.140">
    <property type="entry name" value="Nucleic acid-binding proteins"/>
    <property type="match status" value="1"/>
</dbReference>
<evidence type="ECO:0000259" key="8">
    <source>
        <dbReference type="Pfam" id="PF01957"/>
    </source>
</evidence>
<dbReference type="Gene3D" id="3.90.226.10">
    <property type="entry name" value="2-enoyl-CoA Hydratase, Chain A, domain 1"/>
    <property type="match status" value="1"/>
</dbReference>
<evidence type="ECO:0000256" key="7">
    <source>
        <dbReference type="SAM" id="SignalP"/>
    </source>
</evidence>
<dbReference type="SUPFAM" id="SSF52096">
    <property type="entry name" value="ClpP/crotonase"/>
    <property type="match status" value="1"/>
</dbReference>
<keyword evidence="11" id="KW-1185">Reference proteome</keyword>
<feature type="transmembrane region" description="Helical" evidence="6">
    <location>
        <begin position="302"/>
        <end position="319"/>
    </location>
</feature>
<protein>
    <submittedName>
        <fullName evidence="10">Probable transmembrane protein</fullName>
    </submittedName>
</protein>
<dbReference type="RefSeq" id="WP_009849176.1">
    <property type="nucleotide sequence ID" value="NZ_DS022294.1"/>
</dbReference>
<evidence type="ECO:0000256" key="1">
    <source>
        <dbReference type="ARBA" id="ARBA00004141"/>
    </source>
</evidence>
<name>Q0EX74_9PROT</name>
<dbReference type="HOGENOM" id="CLU_024619_1_0_0"/>
<dbReference type="Proteomes" id="UP000005297">
    <property type="component" value="Unassembled WGS sequence"/>
</dbReference>
<dbReference type="AlphaFoldDB" id="Q0EX74"/>
<evidence type="ECO:0000256" key="6">
    <source>
        <dbReference type="SAM" id="Phobius"/>
    </source>
</evidence>
<dbReference type="CDD" id="cd07020">
    <property type="entry name" value="Clp_protease_NfeD_1"/>
    <property type="match status" value="1"/>
</dbReference>
<comment type="caution">
    <text evidence="10">The sequence shown here is derived from an EMBL/GenBank/DDBJ whole genome shotgun (WGS) entry which is preliminary data.</text>
</comment>
<feature type="transmembrane region" description="Helical" evidence="6">
    <location>
        <begin position="326"/>
        <end position="345"/>
    </location>
</feature>
<evidence type="ECO:0000256" key="3">
    <source>
        <dbReference type="ARBA" id="ARBA00022989"/>
    </source>
</evidence>
<dbReference type="InterPro" id="IPR056739">
    <property type="entry name" value="NfeD_membrane"/>
</dbReference>
<evidence type="ECO:0000313" key="10">
    <source>
        <dbReference type="EMBL" id="EAU53916.1"/>
    </source>
</evidence>
<keyword evidence="3 6" id="KW-1133">Transmembrane helix</keyword>
<dbReference type="EMBL" id="AATS01000015">
    <property type="protein sequence ID" value="EAU53916.1"/>
    <property type="molecule type" value="Genomic_DNA"/>
</dbReference>
<dbReference type="FunFam" id="3.90.226.10:FF:000089">
    <property type="entry name" value="Membrane-bound serine protease"/>
    <property type="match status" value="1"/>
</dbReference>
<evidence type="ECO:0000313" key="11">
    <source>
        <dbReference type="Proteomes" id="UP000005297"/>
    </source>
</evidence>
<sequence length="454" mass="47572">MSVFTRILMLLCISLIAHTSPAQAVPHALVLDIQGAIGPAVAEDVHNTLAQAGDAGLVILRMDTPGGLDQSMRKIIQDILASPVPVATFVAPQGARAASAGTYILYASHIAAMSPATNLGAATPVQIGALPKPDIPRSPSVKGSSPETPEESGNPMQHKMVNDATAYIRSLAQLRHRNVEWAELAVRKAASLSADQALKMGVIDLIAQDIPQLLKKVDGRTVSTGNASVTLHTRGMRIETVERNWRSRLLAVISDPNVAYVLMLLGIYGLFFELANPGTILPGVIGGISLLLALFAFQVLPVNYAGLALIFLGIGFMIGEAFVPSFGALGLGGVIAFVAGSVMLMDTGAPGFALSLSLIFAVAACSAAFFILIIGMAIRARLRPVVTGAEEMIGLLGTASEDFDGTGHVLVHGEIWQAVSTVPLTNGQSIRVSNRNGLTLQVDPVQHNNPEALP</sequence>
<feature type="signal peptide" evidence="7">
    <location>
        <begin position="1"/>
        <end position="24"/>
    </location>
</feature>
<dbReference type="SUPFAM" id="SSF141322">
    <property type="entry name" value="NfeD domain-like"/>
    <property type="match status" value="1"/>
</dbReference>
<evidence type="ECO:0000259" key="9">
    <source>
        <dbReference type="Pfam" id="PF24961"/>
    </source>
</evidence>
<dbReference type="eggNOG" id="COG1030">
    <property type="taxonomic scope" value="Bacteria"/>
</dbReference>
<dbReference type="InterPro" id="IPR029045">
    <property type="entry name" value="ClpP/crotonase-like_dom_sf"/>
</dbReference>
<keyword evidence="2 6" id="KW-0812">Transmembrane</keyword>
<dbReference type="InParanoid" id="Q0EX74"/>
<dbReference type="Pfam" id="PF01957">
    <property type="entry name" value="NfeD"/>
    <property type="match status" value="1"/>
</dbReference>
<keyword evidence="7" id="KW-0732">Signal</keyword>
<dbReference type="STRING" id="314344.AL013_03060"/>
<evidence type="ECO:0000256" key="5">
    <source>
        <dbReference type="SAM" id="MobiDB-lite"/>
    </source>
</evidence>
<dbReference type="Pfam" id="PF24961">
    <property type="entry name" value="NfeD_membrane"/>
    <property type="match status" value="1"/>
</dbReference>
<feature type="transmembrane region" description="Helical" evidence="6">
    <location>
        <begin position="351"/>
        <end position="374"/>
    </location>
</feature>
<evidence type="ECO:0000256" key="2">
    <source>
        <dbReference type="ARBA" id="ARBA00022692"/>
    </source>
</evidence>
<feature type="domain" description="NfeD integral membrane" evidence="9">
    <location>
        <begin position="257"/>
        <end position="374"/>
    </location>
</feature>
<feature type="domain" description="NfeD-like C-terminal" evidence="8">
    <location>
        <begin position="389"/>
        <end position="444"/>
    </location>
</feature>
<reference evidence="10 11" key="1">
    <citation type="submission" date="2006-09" db="EMBL/GenBank/DDBJ databases">
        <authorList>
            <person name="Emerson D."/>
            <person name="Ferriera S."/>
            <person name="Johnson J."/>
            <person name="Kravitz S."/>
            <person name="Halpern A."/>
            <person name="Remington K."/>
            <person name="Beeson K."/>
            <person name="Tran B."/>
            <person name="Rogers Y.-H."/>
            <person name="Friedman R."/>
            <person name="Venter J.C."/>
        </authorList>
    </citation>
    <scope>NUCLEOTIDE SEQUENCE [LARGE SCALE GENOMIC DNA]</scope>
    <source>
        <strain evidence="10 11">PV-1</strain>
    </source>
</reference>
<keyword evidence="4 6" id="KW-0472">Membrane</keyword>
<proteinExistence type="predicted"/>
<dbReference type="PANTHER" id="PTHR33507:SF4">
    <property type="entry name" value="NODULATION COMPETITIVENESS PROTEIN NFED"/>
    <property type="match status" value="1"/>
</dbReference>